<dbReference type="GO" id="GO:0042302">
    <property type="term" value="F:structural constituent of cuticle"/>
    <property type="evidence" value="ECO:0007669"/>
    <property type="project" value="UniProtKB-KW"/>
</dbReference>
<evidence type="ECO:0000256" key="4">
    <source>
        <dbReference type="ARBA" id="ARBA00022692"/>
    </source>
</evidence>
<accession>A0A8R1UL56</accession>
<proteinExistence type="predicted"/>
<keyword evidence="9" id="KW-1185">Reference proteome</keyword>
<evidence type="ECO:0000256" key="3">
    <source>
        <dbReference type="ARBA" id="ARBA00022475"/>
    </source>
</evidence>
<reference evidence="8" key="2">
    <citation type="submission" date="2022-06" db="UniProtKB">
        <authorList>
            <consortium name="EnsemblMetazoa"/>
        </authorList>
    </citation>
    <scope>IDENTIFICATION</scope>
    <source>
        <strain evidence="8">PS312</strain>
    </source>
</reference>
<dbReference type="PROSITE" id="PS51034">
    <property type="entry name" value="ZP_2"/>
    <property type="match status" value="1"/>
</dbReference>
<evidence type="ECO:0000313" key="8">
    <source>
        <dbReference type="EnsemblMetazoa" id="PPA32660.1"/>
    </source>
</evidence>
<keyword evidence="7" id="KW-0472">Membrane</keyword>
<dbReference type="InterPro" id="IPR056953">
    <property type="entry name" value="CUT_N"/>
</dbReference>
<sequence length="399" mass="44331">MIPSIFLLSLLPFIQSLPNLLDNGIAGLPEVDCMEDRLRLHFTTQRPFNGRIYVRGMVDKPHCVKSFSGASASKISFDLMNGECNMRRARRLGPDQRGIEQSITVIISFHNTFITKVDRAFRTTCFYMEADKVVTSRFDVSQLPTTDLIDTAKMPLCTYSVRRDSITGPVVQYAVVGEIVFHVWQCESDMFSMLVHSCFVDDGAGQDKKPILDENGCSIDPLIVPDLTYNPQNNLAYSEVSVFKFADKVTTYFQCAVSTCMVAEGMCVGKTPPRCGGSSSSNGFPSLRLVRSINSPIANKTRIHGRLQLDNTMDLAADKILVLDIEESPSDYFPQDNEMVSRAQLIAKQLVRSREEVCIGPHIVSLLTAVAAFSLLLSGCLVYFIITKQRLSTVSKTSM</sequence>
<dbReference type="PANTHER" id="PTHR22907:SF27">
    <property type="entry name" value="ZP DOMAIN-CONTAINING PROTEIN"/>
    <property type="match status" value="1"/>
</dbReference>
<keyword evidence="6" id="KW-1133">Transmembrane helix</keyword>
<gene>
    <name evidence="8" type="primary">WBGene00205520</name>
</gene>
<protein>
    <submittedName>
        <fullName evidence="8">Cutl-10</fullName>
    </submittedName>
</protein>
<dbReference type="InterPro" id="IPR057475">
    <property type="entry name" value="CUT_C"/>
</dbReference>
<keyword evidence="5" id="KW-0732">Signal</keyword>
<evidence type="ECO:0000256" key="1">
    <source>
        <dbReference type="ARBA" id="ARBA00004251"/>
    </source>
</evidence>
<dbReference type="InterPro" id="IPR001507">
    <property type="entry name" value="ZP_dom"/>
</dbReference>
<organism evidence="8 9">
    <name type="scientific">Pristionchus pacificus</name>
    <name type="common">Parasitic nematode worm</name>
    <dbReference type="NCBI Taxonomy" id="54126"/>
    <lineage>
        <taxon>Eukaryota</taxon>
        <taxon>Metazoa</taxon>
        <taxon>Ecdysozoa</taxon>
        <taxon>Nematoda</taxon>
        <taxon>Chromadorea</taxon>
        <taxon>Rhabditida</taxon>
        <taxon>Rhabditina</taxon>
        <taxon>Diplogasteromorpha</taxon>
        <taxon>Diplogasteroidea</taxon>
        <taxon>Neodiplogasteridae</taxon>
        <taxon>Pristionchus</taxon>
    </lineage>
</organism>
<dbReference type="InterPro" id="IPR051962">
    <property type="entry name" value="Cuticlin"/>
</dbReference>
<dbReference type="GO" id="GO:0005886">
    <property type="term" value="C:plasma membrane"/>
    <property type="evidence" value="ECO:0007669"/>
    <property type="project" value="UniProtKB-SubCell"/>
</dbReference>
<keyword evidence="3" id="KW-1003">Cell membrane</keyword>
<dbReference type="AlphaFoldDB" id="A0A2A6BK53"/>
<dbReference type="Proteomes" id="UP000005239">
    <property type="component" value="Unassembled WGS sequence"/>
</dbReference>
<keyword evidence="4" id="KW-0812">Transmembrane</keyword>
<keyword evidence="2" id="KW-0193">Cuticle</keyword>
<dbReference type="SMART" id="SM00241">
    <property type="entry name" value="ZP"/>
    <property type="match status" value="1"/>
</dbReference>
<evidence type="ECO:0000256" key="2">
    <source>
        <dbReference type="ARBA" id="ARBA00022460"/>
    </source>
</evidence>
<dbReference type="EnsemblMetazoa" id="PPA32660.1">
    <property type="protein sequence ID" value="PPA32660.1"/>
    <property type="gene ID" value="WBGene00205520"/>
</dbReference>
<accession>A0A2A6BK53</accession>
<dbReference type="Pfam" id="PF25057">
    <property type="entry name" value="CUT_N"/>
    <property type="match status" value="1"/>
</dbReference>
<evidence type="ECO:0000256" key="7">
    <source>
        <dbReference type="ARBA" id="ARBA00023136"/>
    </source>
</evidence>
<dbReference type="Pfam" id="PF25301">
    <property type="entry name" value="CUT_C"/>
    <property type="match status" value="1"/>
</dbReference>
<dbReference type="OrthoDB" id="6139674at2759"/>
<evidence type="ECO:0000256" key="5">
    <source>
        <dbReference type="ARBA" id="ARBA00022729"/>
    </source>
</evidence>
<evidence type="ECO:0000313" key="9">
    <source>
        <dbReference type="Proteomes" id="UP000005239"/>
    </source>
</evidence>
<reference evidence="9" key="1">
    <citation type="journal article" date="2008" name="Nat. Genet.">
        <title>The Pristionchus pacificus genome provides a unique perspective on nematode lifestyle and parasitism.</title>
        <authorList>
            <person name="Dieterich C."/>
            <person name="Clifton S.W."/>
            <person name="Schuster L.N."/>
            <person name="Chinwalla A."/>
            <person name="Delehaunty K."/>
            <person name="Dinkelacker I."/>
            <person name="Fulton L."/>
            <person name="Fulton R."/>
            <person name="Godfrey J."/>
            <person name="Minx P."/>
            <person name="Mitreva M."/>
            <person name="Roeseler W."/>
            <person name="Tian H."/>
            <person name="Witte H."/>
            <person name="Yang S.P."/>
            <person name="Wilson R.K."/>
            <person name="Sommer R.J."/>
        </authorList>
    </citation>
    <scope>NUCLEOTIDE SEQUENCE [LARGE SCALE GENOMIC DNA]</scope>
    <source>
        <strain evidence="9">PS312</strain>
    </source>
</reference>
<evidence type="ECO:0000256" key="6">
    <source>
        <dbReference type="ARBA" id="ARBA00022989"/>
    </source>
</evidence>
<comment type="subcellular location">
    <subcellularLocation>
        <location evidence="1">Cell membrane</location>
        <topology evidence="1">Single-pass type I membrane protein</topology>
    </subcellularLocation>
</comment>
<dbReference type="PANTHER" id="PTHR22907">
    <property type="entry name" value="GH04558P"/>
    <property type="match status" value="1"/>
</dbReference>
<name>A0A2A6BK53_PRIPA</name>